<dbReference type="InterPro" id="IPR008927">
    <property type="entry name" value="6-PGluconate_DH-like_C_sf"/>
</dbReference>
<evidence type="ECO:0000256" key="8">
    <source>
        <dbReference type="SAM" id="Phobius"/>
    </source>
</evidence>
<dbReference type="Gene3D" id="3.40.50.720">
    <property type="entry name" value="NAD(P)-binding Rossmann-like Domain"/>
    <property type="match status" value="1"/>
</dbReference>
<keyword evidence="3" id="KW-0560">Oxidoreductase</keyword>
<dbReference type="AlphaFoldDB" id="A0A0A2W037"/>
<gene>
    <name evidence="10" type="ORF">BBAD15_g971</name>
</gene>
<dbReference type="SUPFAM" id="SSF103473">
    <property type="entry name" value="MFS general substrate transporter"/>
    <property type="match status" value="1"/>
</dbReference>
<dbReference type="InterPro" id="IPR050988">
    <property type="entry name" value="Mannitol_DH/Oxidoreductase"/>
</dbReference>
<sequence length="769" mass="84664">MGTNCGTLSATAIWAVMFFMLDKEQLLAWGWRIPFLASVVVMIFAIWLRFNLKESPVFEKVNEGDAPVAVKESDNAHSLTAMFTSKSFWLATGLRFGQAGNSGLIQTFLAGYLVQTLLFDKSIPTDALMISSVIGFITIPLLGWISDKMGRRVPYIIVNISAIILAYPMLSMIIDRSQSISVIMACIIIIHNVAVLGLFALENITMAEMFGARNRFTRMAISKEAGGLVAVGFGPVLAGIFVNATGDWWPLVAMLVSYSVIGLIAAVLMPEVRDRDLSVQEDAAEDENRATAPANAILPRYDRSKLVPRIVHLGFGAFHRAHQAVYADILANEHGSDWGYCEVNLIGGEQQIADLKKQNNLYSVAEMSAEAWQCRVVGVVTEVLHAHVDGLEAVFTALMRPEVAIVSLSITEKGYCHSPATGKLLTDHPLFLHDLETPQRPQSAPGVIIEALARRKAAGLKPFSVMSCDNMPENGHVTRNVIVAWARALDDTLADWIDANVTFPSTMVDRIVPAVTPESLALVAEQTGVADPAAVACEPFRQWVIEDNFVAGRPAWEKAGAELVNDVLPYEEMKLRMLNGSHSFLAYLGYLAGYQHISDCMQDENYRRTARRLMLDEQAPTLKVQDVDLESYADSLIERYSNPALRHRTWQIAMDGSQKLPQRWLDAVRWHIVNGSCYDLLALGVAGWMRYVSGVDDRGKAIEISDPLLPAIKTAVEQSAEGEARVKALLGLKTIFGDDLPANAAFVRRVTELYLNLREKGAQATVAQF</sequence>
<dbReference type="HOGENOM" id="CLU_363281_0_0_1"/>
<dbReference type="GO" id="GO:0016020">
    <property type="term" value="C:membrane"/>
    <property type="evidence" value="ECO:0007669"/>
    <property type="project" value="UniProtKB-SubCell"/>
</dbReference>
<dbReference type="STRING" id="1245745.A0A0A2W037"/>
<dbReference type="PROSITE" id="PS50850">
    <property type="entry name" value="MFS"/>
    <property type="match status" value="1"/>
</dbReference>
<name>A0A0A2W037_BEABA</name>
<reference evidence="10 11" key="1">
    <citation type="submission" date="2012-10" db="EMBL/GenBank/DDBJ databases">
        <title>Genome sequencing and analysis of entomopathogenic fungi Beauveria bassiana D1-5.</title>
        <authorList>
            <person name="Li Q."/>
            <person name="Wang L."/>
            <person name="Zhang Z."/>
            <person name="Wang Q."/>
            <person name="Ren J."/>
            <person name="Wang M."/>
            <person name="Xu W."/>
            <person name="Wang J."/>
            <person name="Lu Y."/>
            <person name="Du Q."/>
            <person name="Sun Z."/>
        </authorList>
    </citation>
    <scope>NUCLEOTIDE SEQUENCE [LARGE SCALE GENOMIC DNA]</scope>
    <source>
        <strain evidence="10 11">D1-5</strain>
    </source>
</reference>
<keyword evidence="8" id="KW-1133">Transmembrane helix</keyword>
<comment type="caution">
    <text evidence="10">The sequence shown here is derived from an EMBL/GenBank/DDBJ whole genome shotgun (WGS) entry which is preliminary data.</text>
</comment>
<dbReference type="InterPro" id="IPR013131">
    <property type="entry name" value="Mannitol_DH_N"/>
</dbReference>
<accession>A0A0A2W037</accession>
<dbReference type="PRINTS" id="PR00084">
    <property type="entry name" value="MTLDHDRGNASE"/>
</dbReference>
<feature type="transmembrane region" description="Helical" evidence="8">
    <location>
        <begin position="33"/>
        <end position="50"/>
    </location>
</feature>
<organism evidence="10 11">
    <name type="scientific">Beauveria bassiana D1-5</name>
    <dbReference type="NCBI Taxonomy" id="1245745"/>
    <lineage>
        <taxon>Eukaryota</taxon>
        <taxon>Fungi</taxon>
        <taxon>Dikarya</taxon>
        <taxon>Ascomycota</taxon>
        <taxon>Pezizomycotina</taxon>
        <taxon>Sordariomycetes</taxon>
        <taxon>Hypocreomycetidae</taxon>
        <taxon>Hypocreales</taxon>
        <taxon>Cordycipitaceae</taxon>
        <taxon>Beauveria</taxon>
    </lineage>
</organism>
<evidence type="ECO:0000256" key="2">
    <source>
        <dbReference type="ARBA" id="ARBA00006541"/>
    </source>
</evidence>
<keyword evidence="4" id="KW-0520">NAD</keyword>
<dbReference type="Gene3D" id="1.10.1040.10">
    <property type="entry name" value="N-(1-d-carboxylethyl)-l-norvaline Dehydrogenase, domain 2"/>
    <property type="match status" value="1"/>
</dbReference>
<dbReference type="EMBL" id="ANFO01000049">
    <property type="protein sequence ID" value="KGQ13248.1"/>
    <property type="molecule type" value="Genomic_DNA"/>
</dbReference>
<comment type="subcellular location">
    <subcellularLocation>
        <location evidence="1">Membrane</location>
        <topology evidence="1">Multi-pass membrane protein</topology>
    </subcellularLocation>
</comment>
<evidence type="ECO:0000256" key="7">
    <source>
        <dbReference type="ARBA" id="ARBA00047733"/>
    </source>
</evidence>
<feature type="transmembrane region" description="Helical" evidence="8">
    <location>
        <begin position="180"/>
        <end position="204"/>
    </location>
</feature>
<dbReference type="InterPro" id="IPR036259">
    <property type="entry name" value="MFS_trans_sf"/>
</dbReference>
<evidence type="ECO:0000256" key="4">
    <source>
        <dbReference type="ARBA" id="ARBA00023027"/>
    </source>
</evidence>
<feature type="domain" description="Major facilitator superfamily (MFS) profile" evidence="9">
    <location>
        <begin position="1"/>
        <end position="274"/>
    </location>
</feature>
<dbReference type="PANTHER" id="PTHR43362">
    <property type="entry name" value="MANNITOL DEHYDROGENASE DSF1-RELATED"/>
    <property type="match status" value="1"/>
</dbReference>
<dbReference type="FunFam" id="3.40.50.720:FF:000129">
    <property type="entry name" value="D-mannonate oxidoreductase"/>
    <property type="match status" value="1"/>
</dbReference>
<evidence type="ECO:0000256" key="3">
    <source>
        <dbReference type="ARBA" id="ARBA00023002"/>
    </source>
</evidence>
<keyword evidence="8" id="KW-0812">Transmembrane</keyword>
<dbReference type="SUPFAM" id="SSF48179">
    <property type="entry name" value="6-phosphogluconate dehydrogenase C-terminal domain-like"/>
    <property type="match status" value="1"/>
</dbReference>
<dbReference type="Gene3D" id="1.20.1250.20">
    <property type="entry name" value="MFS general substrate transporter like domains"/>
    <property type="match status" value="2"/>
</dbReference>
<dbReference type="InterPro" id="IPR011701">
    <property type="entry name" value="MFS"/>
</dbReference>
<evidence type="ECO:0000259" key="9">
    <source>
        <dbReference type="PROSITE" id="PS50850"/>
    </source>
</evidence>
<comment type="catalytic activity">
    <reaction evidence="7">
        <text>D-mannitol + NAD(+) = D-fructose + NADH + H(+)</text>
        <dbReference type="Rhea" id="RHEA:12084"/>
        <dbReference type="ChEBI" id="CHEBI:15378"/>
        <dbReference type="ChEBI" id="CHEBI:16899"/>
        <dbReference type="ChEBI" id="CHEBI:37721"/>
        <dbReference type="ChEBI" id="CHEBI:57540"/>
        <dbReference type="ChEBI" id="CHEBI:57945"/>
        <dbReference type="EC" id="1.1.1.67"/>
    </reaction>
</comment>
<dbReference type="Proteomes" id="UP000030106">
    <property type="component" value="Unassembled WGS sequence"/>
</dbReference>
<keyword evidence="8" id="KW-0472">Membrane</keyword>
<protein>
    <recommendedName>
        <fullName evidence="6">Mannitol 2-dehydrogenase</fullName>
        <ecNumber evidence="5">1.1.1.67</ecNumber>
    </recommendedName>
</protein>
<dbReference type="GO" id="GO:0019594">
    <property type="term" value="P:mannitol metabolic process"/>
    <property type="evidence" value="ECO:0007669"/>
    <property type="project" value="InterPro"/>
</dbReference>
<evidence type="ECO:0000256" key="6">
    <source>
        <dbReference type="ARBA" id="ARBA00040250"/>
    </source>
</evidence>
<proteinExistence type="inferred from homology"/>
<dbReference type="GO" id="GO:0050086">
    <property type="term" value="F:mannitol 2-dehydrogenase activity"/>
    <property type="evidence" value="ECO:0007669"/>
    <property type="project" value="UniProtKB-EC"/>
</dbReference>
<dbReference type="NCBIfam" id="NF011611">
    <property type="entry name" value="PRK15037.1"/>
    <property type="match status" value="1"/>
</dbReference>
<dbReference type="InterPro" id="IPR020846">
    <property type="entry name" value="MFS_dom"/>
</dbReference>
<dbReference type="InterPro" id="IPR000669">
    <property type="entry name" value="Mannitol_DH"/>
</dbReference>
<evidence type="ECO:0000313" key="10">
    <source>
        <dbReference type="EMBL" id="KGQ13248.1"/>
    </source>
</evidence>
<dbReference type="Pfam" id="PF08125">
    <property type="entry name" value="Mannitol_dh_C"/>
    <property type="match status" value="1"/>
</dbReference>
<feature type="transmembrane region" description="Helical" evidence="8">
    <location>
        <begin position="153"/>
        <end position="174"/>
    </location>
</feature>
<dbReference type="InterPro" id="IPR023027">
    <property type="entry name" value="Mannitol_DH_CS"/>
</dbReference>
<dbReference type="SUPFAM" id="SSF51735">
    <property type="entry name" value="NAD(P)-binding Rossmann-fold domains"/>
    <property type="match status" value="1"/>
</dbReference>
<dbReference type="PANTHER" id="PTHR43362:SF4">
    <property type="entry name" value="MANNITOL DEHYDROGENASE"/>
    <property type="match status" value="1"/>
</dbReference>
<dbReference type="InterPro" id="IPR013328">
    <property type="entry name" value="6PGD_dom2"/>
</dbReference>
<feature type="transmembrane region" description="Helical" evidence="8">
    <location>
        <begin position="225"/>
        <end position="242"/>
    </location>
</feature>
<comment type="similarity">
    <text evidence="2">Belongs to the mannitol dehydrogenase family.</text>
</comment>
<dbReference type="OrthoDB" id="418169at2759"/>
<dbReference type="InterPro" id="IPR036291">
    <property type="entry name" value="NAD(P)-bd_dom_sf"/>
</dbReference>
<dbReference type="InterPro" id="IPR013118">
    <property type="entry name" value="Mannitol_DH_C"/>
</dbReference>
<feature type="transmembrane region" description="Helical" evidence="8">
    <location>
        <begin position="127"/>
        <end position="146"/>
    </location>
</feature>
<evidence type="ECO:0000256" key="1">
    <source>
        <dbReference type="ARBA" id="ARBA00004141"/>
    </source>
</evidence>
<dbReference type="Pfam" id="PF01232">
    <property type="entry name" value="Mannitol_dh"/>
    <property type="match status" value="1"/>
</dbReference>
<evidence type="ECO:0000256" key="5">
    <source>
        <dbReference type="ARBA" id="ARBA00038970"/>
    </source>
</evidence>
<dbReference type="GO" id="GO:0022857">
    <property type="term" value="F:transmembrane transporter activity"/>
    <property type="evidence" value="ECO:0007669"/>
    <property type="project" value="InterPro"/>
</dbReference>
<feature type="transmembrane region" description="Helical" evidence="8">
    <location>
        <begin position="248"/>
        <end position="268"/>
    </location>
</feature>
<dbReference type="EC" id="1.1.1.67" evidence="5"/>
<dbReference type="Pfam" id="PF07690">
    <property type="entry name" value="MFS_1"/>
    <property type="match status" value="1"/>
</dbReference>
<evidence type="ECO:0000313" key="11">
    <source>
        <dbReference type="Proteomes" id="UP000030106"/>
    </source>
</evidence>
<dbReference type="PROSITE" id="PS00974">
    <property type="entry name" value="MANNITOL_DHGENASE"/>
    <property type="match status" value="1"/>
</dbReference>